<dbReference type="PRINTS" id="PR00081">
    <property type="entry name" value="GDHRDH"/>
</dbReference>
<protein>
    <submittedName>
        <fullName evidence="3">Uncharacterized protein</fullName>
    </submittedName>
</protein>
<dbReference type="PANTHER" id="PTHR24321">
    <property type="entry name" value="DEHYDROGENASES, SHORT CHAIN"/>
    <property type="match status" value="1"/>
</dbReference>
<evidence type="ECO:0000256" key="1">
    <source>
        <dbReference type="ARBA" id="ARBA00006484"/>
    </source>
</evidence>
<sequence>MPHLVGVALVIGAGSSYGRAVTSLLIENGCQKIILGDANEEELLRLQACFQGSDCARARVVSKTCDVNNAEDIDRIIEFGVAEFGAIDYCANCESFNASKGQTTDITLEEFTQASDRWQKGTWLAMRAEVRHFLKQQEKNPSAIGSIVNITAAQGLASDAGLPSHCAAAHGIVGMSRATAMDYVKKGIRINCVCAGTPGAPGHDVHSQADAFPRAPNDRHIAPEDVAHAVVFLLSEAASSITGIELPVDGGWSLYHY</sequence>
<keyword evidence="2" id="KW-0560">Oxidoreductase</keyword>
<evidence type="ECO:0000313" key="4">
    <source>
        <dbReference type="Proteomes" id="UP001358417"/>
    </source>
</evidence>
<dbReference type="AlphaFoldDB" id="A0AAV9MW87"/>
<evidence type="ECO:0000256" key="2">
    <source>
        <dbReference type="ARBA" id="ARBA00023002"/>
    </source>
</evidence>
<dbReference type="Pfam" id="PF13561">
    <property type="entry name" value="adh_short_C2"/>
    <property type="match status" value="1"/>
</dbReference>
<keyword evidence="4" id="KW-1185">Reference proteome</keyword>
<gene>
    <name evidence="3" type="ORF">LTR84_008872</name>
</gene>
<dbReference type="GeneID" id="89977034"/>
<dbReference type="EMBL" id="JAVRRD010000034">
    <property type="protein sequence ID" value="KAK5045779.1"/>
    <property type="molecule type" value="Genomic_DNA"/>
</dbReference>
<dbReference type="InterPro" id="IPR002347">
    <property type="entry name" value="SDR_fam"/>
</dbReference>
<proteinExistence type="inferred from homology"/>
<dbReference type="PANTHER" id="PTHR24321:SF12">
    <property type="entry name" value="SHORT-CHAIN DEHYDROGENASE_REDUCTASE FAMILY, PUTATIVE (AFU_ORTHOLOGUE AFUA_5G14340)-RELATED"/>
    <property type="match status" value="1"/>
</dbReference>
<dbReference type="SUPFAM" id="SSF51735">
    <property type="entry name" value="NAD(P)-binding Rossmann-fold domains"/>
    <property type="match status" value="1"/>
</dbReference>
<evidence type="ECO:0000313" key="3">
    <source>
        <dbReference type="EMBL" id="KAK5045779.1"/>
    </source>
</evidence>
<dbReference type="GO" id="GO:0016491">
    <property type="term" value="F:oxidoreductase activity"/>
    <property type="evidence" value="ECO:0007669"/>
    <property type="project" value="UniProtKB-KW"/>
</dbReference>
<comment type="similarity">
    <text evidence="1">Belongs to the short-chain dehydrogenases/reductases (SDR) family.</text>
</comment>
<dbReference type="CDD" id="cd05233">
    <property type="entry name" value="SDR_c"/>
    <property type="match status" value="1"/>
</dbReference>
<dbReference type="InterPro" id="IPR036291">
    <property type="entry name" value="NAD(P)-bd_dom_sf"/>
</dbReference>
<reference evidence="3 4" key="1">
    <citation type="submission" date="2023-08" db="EMBL/GenBank/DDBJ databases">
        <title>Black Yeasts Isolated from many extreme environments.</title>
        <authorList>
            <person name="Coleine C."/>
            <person name="Stajich J.E."/>
            <person name="Selbmann L."/>
        </authorList>
    </citation>
    <scope>NUCLEOTIDE SEQUENCE [LARGE SCALE GENOMIC DNA]</scope>
    <source>
        <strain evidence="3 4">CCFEE 5792</strain>
    </source>
</reference>
<dbReference type="RefSeq" id="XP_064701390.1">
    <property type="nucleotide sequence ID" value="XM_064852415.1"/>
</dbReference>
<comment type="caution">
    <text evidence="3">The sequence shown here is derived from an EMBL/GenBank/DDBJ whole genome shotgun (WGS) entry which is preliminary data.</text>
</comment>
<name>A0AAV9MW87_9EURO</name>
<dbReference type="Proteomes" id="UP001358417">
    <property type="component" value="Unassembled WGS sequence"/>
</dbReference>
<dbReference type="Gene3D" id="3.40.50.720">
    <property type="entry name" value="NAD(P)-binding Rossmann-like Domain"/>
    <property type="match status" value="1"/>
</dbReference>
<organism evidence="3 4">
    <name type="scientific">Exophiala bonariae</name>
    <dbReference type="NCBI Taxonomy" id="1690606"/>
    <lineage>
        <taxon>Eukaryota</taxon>
        <taxon>Fungi</taxon>
        <taxon>Dikarya</taxon>
        <taxon>Ascomycota</taxon>
        <taxon>Pezizomycotina</taxon>
        <taxon>Eurotiomycetes</taxon>
        <taxon>Chaetothyriomycetidae</taxon>
        <taxon>Chaetothyriales</taxon>
        <taxon>Herpotrichiellaceae</taxon>
        <taxon>Exophiala</taxon>
    </lineage>
</organism>
<accession>A0AAV9MW87</accession>